<proteinExistence type="predicted"/>
<organism evidence="2 3">
    <name type="scientific">Noviluteimonas gilva</name>
    <dbReference type="NCBI Taxonomy" id="2682097"/>
    <lineage>
        <taxon>Bacteria</taxon>
        <taxon>Pseudomonadati</taxon>
        <taxon>Pseudomonadota</taxon>
        <taxon>Gammaproteobacteria</taxon>
        <taxon>Lysobacterales</taxon>
        <taxon>Lysobacteraceae</taxon>
        <taxon>Noviluteimonas</taxon>
    </lineage>
</organism>
<dbReference type="EMBL" id="WOXT01000006">
    <property type="protein sequence ID" value="MUV15714.1"/>
    <property type="molecule type" value="Genomic_DNA"/>
</dbReference>
<evidence type="ECO:0000313" key="2">
    <source>
        <dbReference type="EMBL" id="MUV15714.1"/>
    </source>
</evidence>
<feature type="signal peptide" evidence="1">
    <location>
        <begin position="1"/>
        <end position="24"/>
    </location>
</feature>
<protein>
    <recommendedName>
        <fullName evidence="4">Secreted protein</fullName>
    </recommendedName>
</protein>
<evidence type="ECO:0000313" key="3">
    <source>
        <dbReference type="Proteomes" id="UP000479692"/>
    </source>
</evidence>
<dbReference type="RefSeq" id="WP_156643301.1">
    <property type="nucleotide sequence ID" value="NZ_WOXT01000006.1"/>
</dbReference>
<gene>
    <name evidence="2" type="ORF">GN331_16045</name>
</gene>
<dbReference type="Proteomes" id="UP000479692">
    <property type="component" value="Unassembled WGS sequence"/>
</dbReference>
<dbReference type="AlphaFoldDB" id="A0A7C9I0R1"/>
<sequence length="229" mass="24208">MVRNTMRRLAIVALVGIAAFGATASAQIAVTPGTYLIDATKKKAPGTSWDGGCMIVGNNGTSSVPSLYVWNPDAASCGRAPGNTQALWSVYPVTSLSGKVAHVIRSQVNGKCLIRSSNGQALNASLHLWTDSPLKTFCGFLTADALITNGQGAWDFSEMVPIGPWGGLSNYAGHPRISHGNRAWLVFSPEPTEWPSTHPDRSLASFTDDPVLGDAWMIGLTQISTALPN</sequence>
<comment type="caution">
    <text evidence="2">The sequence shown here is derived from an EMBL/GenBank/DDBJ whole genome shotgun (WGS) entry which is preliminary data.</text>
</comment>
<keyword evidence="1" id="KW-0732">Signal</keyword>
<evidence type="ECO:0008006" key="4">
    <source>
        <dbReference type="Google" id="ProtNLM"/>
    </source>
</evidence>
<keyword evidence="3" id="KW-1185">Reference proteome</keyword>
<reference evidence="2 3" key="1">
    <citation type="submission" date="2019-12" db="EMBL/GenBank/DDBJ databases">
        <authorList>
            <person name="Xu J."/>
        </authorList>
    </citation>
    <scope>NUCLEOTIDE SEQUENCE [LARGE SCALE GENOMIC DNA]</scope>
    <source>
        <strain evidence="2 3">HX-5-24</strain>
    </source>
</reference>
<evidence type="ECO:0000256" key="1">
    <source>
        <dbReference type="SAM" id="SignalP"/>
    </source>
</evidence>
<accession>A0A7C9I0R1</accession>
<feature type="chain" id="PRO_5028848324" description="Secreted protein" evidence="1">
    <location>
        <begin position="25"/>
        <end position="229"/>
    </location>
</feature>
<name>A0A7C9I0R1_9GAMM</name>